<gene>
    <name evidence="2" type="ORF">LAZ67_15002039</name>
</gene>
<dbReference type="EMBL" id="CP092877">
    <property type="protein sequence ID" value="UYV77717.1"/>
    <property type="molecule type" value="Genomic_DNA"/>
</dbReference>
<organism evidence="2 3">
    <name type="scientific">Cordylochernes scorpioides</name>
    <dbReference type="NCBI Taxonomy" id="51811"/>
    <lineage>
        <taxon>Eukaryota</taxon>
        <taxon>Metazoa</taxon>
        <taxon>Ecdysozoa</taxon>
        <taxon>Arthropoda</taxon>
        <taxon>Chelicerata</taxon>
        <taxon>Arachnida</taxon>
        <taxon>Pseudoscorpiones</taxon>
        <taxon>Cheliferoidea</taxon>
        <taxon>Chernetidae</taxon>
        <taxon>Cordylochernes</taxon>
    </lineage>
</organism>
<sequence>MKGATMGSPISPNAACITIGQLEIKALNSLKNDVYYFKRYVDDSILFINQGNIALVKNNASVGSQVAVELSRLKASQSSSIAQQRTSQVNNNSKQP</sequence>
<protein>
    <recommendedName>
        <fullName evidence="4">Reverse transcriptase domain-containing protein</fullName>
    </recommendedName>
</protein>
<proteinExistence type="predicted"/>
<feature type="region of interest" description="Disordered" evidence="1">
    <location>
        <begin position="76"/>
        <end position="96"/>
    </location>
</feature>
<accession>A0ABY6LBW6</accession>
<reference evidence="2 3" key="1">
    <citation type="submission" date="2022-01" db="EMBL/GenBank/DDBJ databases">
        <title>A chromosomal length assembly of Cordylochernes scorpioides.</title>
        <authorList>
            <person name="Zeh D."/>
            <person name="Zeh J."/>
        </authorList>
    </citation>
    <scope>NUCLEOTIDE SEQUENCE [LARGE SCALE GENOMIC DNA]</scope>
    <source>
        <strain evidence="2">IN4F17</strain>
        <tissue evidence="2">Whole Body</tissue>
    </source>
</reference>
<keyword evidence="3" id="KW-1185">Reference proteome</keyword>
<name>A0ABY6LBW6_9ARAC</name>
<evidence type="ECO:0000313" key="3">
    <source>
        <dbReference type="Proteomes" id="UP001235939"/>
    </source>
</evidence>
<dbReference type="Proteomes" id="UP001235939">
    <property type="component" value="Chromosome 15"/>
</dbReference>
<evidence type="ECO:0000313" key="2">
    <source>
        <dbReference type="EMBL" id="UYV77717.1"/>
    </source>
</evidence>
<evidence type="ECO:0000256" key="1">
    <source>
        <dbReference type="SAM" id="MobiDB-lite"/>
    </source>
</evidence>
<feature type="non-terminal residue" evidence="2">
    <location>
        <position position="1"/>
    </location>
</feature>
<evidence type="ECO:0008006" key="4">
    <source>
        <dbReference type="Google" id="ProtNLM"/>
    </source>
</evidence>